<evidence type="ECO:0000256" key="1">
    <source>
        <dbReference type="ARBA" id="ARBA00004370"/>
    </source>
</evidence>
<dbReference type="OrthoDB" id="3378718at2"/>
<dbReference type="FunFam" id="1.10.287.950:FF:000001">
    <property type="entry name" value="Methyl-accepting chemotaxis sensory transducer"/>
    <property type="match status" value="1"/>
</dbReference>
<feature type="transmembrane region" description="Helical" evidence="6">
    <location>
        <begin position="188"/>
        <end position="211"/>
    </location>
</feature>
<dbReference type="PANTHER" id="PTHR43531">
    <property type="entry name" value="PROTEIN ICFG"/>
    <property type="match status" value="1"/>
</dbReference>
<reference evidence="9 10" key="1">
    <citation type="submission" date="2019-06" db="EMBL/GenBank/DDBJ databases">
        <title>The draft genome of Rhizobium smilacinae PTYR-5.</title>
        <authorList>
            <person name="Liu L."/>
            <person name="Li L."/>
            <person name="Zhang X."/>
        </authorList>
    </citation>
    <scope>NUCLEOTIDE SEQUENCE [LARGE SCALE GENOMIC DNA]</scope>
    <source>
        <strain evidence="9 10">PTYR-5</strain>
    </source>
</reference>
<comment type="caution">
    <text evidence="9">The sequence shown here is derived from an EMBL/GenBank/DDBJ whole genome shotgun (WGS) entry which is preliminary data.</text>
</comment>
<dbReference type="Gene3D" id="1.10.287.950">
    <property type="entry name" value="Methyl-accepting chemotaxis protein"/>
    <property type="match status" value="1"/>
</dbReference>
<feature type="compositionally biased region" description="Basic and acidic residues" evidence="5">
    <location>
        <begin position="272"/>
        <end position="292"/>
    </location>
</feature>
<sequence>MKHISITGKFFVLLASFGLFTLALAYYAGSQILRVDADYSRLVTTEGDASTSLSRASQTFQTIRGAIGDSLLTTAKEQERKAQEELTASRTLFIAQIDHAASSLPKDGSIAELKAKAMAVLDQSCANTIALGAKALTYLDIKNAMDVFFRECQPQFQVMSKALNDKVDELATATANSTAGLSADARGIYWTTIGGVLAALLIISAISFVAIRTWLVHPIQALGLTMGRLSGGDLSADVAGGERKDEIGGMARAVLVFKESGLRALTLETDAASERDQSEQQQRRTAEQDRRRSVAMTEATQGLAEGLKHLASGDLSFRLDKSFAEDFESLRADFNRTVEQLCDTLAAVTTATGSIDSGAREVSHSADDLSRRTEQQAASLEETAAALDEITANVANSSKRAEEARTVAIQANESARTSEAVVADAVRAMSRIEQSSSQISSIIGVIDDIAFQTNLLALNAGVEAARAGEAGKGFAVVAQEVRELAQRSATAAKEIKDLIRNSSAEVGSGVKLVSATGDALKTIEAYVATINQHMDAIATSAREQSTGLAEVNNAVNQMDQVTQQNAAMVEEANAAGATLASEAGRLRELVSQFQLGDAHARHLDMGKPTSAEAPQLSAHGASVAASLRRSLSVRSADERSRPKASPAHHMADKLSHAFGGKMSGPSPAAANAADDWEEF</sequence>
<feature type="region of interest" description="Disordered" evidence="5">
    <location>
        <begin position="268"/>
        <end position="297"/>
    </location>
</feature>
<evidence type="ECO:0000256" key="5">
    <source>
        <dbReference type="SAM" id="MobiDB-lite"/>
    </source>
</evidence>
<evidence type="ECO:0000313" key="10">
    <source>
        <dbReference type="Proteomes" id="UP000311605"/>
    </source>
</evidence>
<keyword evidence="6" id="KW-0472">Membrane</keyword>
<evidence type="ECO:0000256" key="3">
    <source>
        <dbReference type="ARBA" id="ARBA00029447"/>
    </source>
</evidence>
<evidence type="ECO:0000256" key="6">
    <source>
        <dbReference type="SAM" id="Phobius"/>
    </source>
</evidence>
<keyword evidence="6" id="KW-0812">Transmembrane</keyword>
<dbReference type="SUPFAM" id="SSF158472">
    <property type="entry name" value="HAMP domain-like"/>
    <property type="match status" value="1"/>
</dbReference>
<dbReference type="SMART" id="SM00304">
    <property type="entry name" value="HAMP"/>
    <property type="match status" value="2"/>
</dbReference>
<dbReference type="CDD" id="cd11386">
    <property type="entry name" value="MCP_signal"/>
    <property type="match status" value="1"/>
</dbReference>
<feature type="region of interest" description="Disordered" evidence="5">
    <location>
        <begin position="629"/>
        <end position="679"/>
    </location>
</feature>
<dbReference type="Gene3D" id="1.10.8.500">
    <property type="entry name" value="HAMP domain in histidine kinase"/>
    <property type="match status" value="1"/>
</dbReference>
<dbReference type="InterPro" id="IPR004089">
    <property type="entry name" value="MCPsignal_dom"/>
</dbReference>
<gene>
    <name evidence="9" type="ORF">FHP24_15310</name>
</gene>
<proteinExistence type="inferred from homology"/>
<feature type="domain" description="HAMP" evidence="8">
    <location>
        <begin position="213"/>
        <end position="266"/>
    </location>
</feature>
<keyword evidence="4" id="KW-0807">Transducer</keyword>
<dbReference type="SUPFAM" id="SSF58104">
    <property type="entry name" value="Methyl-accepting chemotaxis protein (MCP) signaling domain"/>
    <property type="match status" value="1"/>
</dbReference>
<dbReference type="GO" id="GO:0016020">
    <property type="term" value="C:membrane"/>
    <property type="evidence" value="ECO:0007669"/>
    <property type="project" value="UniProtKB-SubCell"/>
</dbReference>
<dbReference type="GO" id="GO:0006935">
    <property type="term" value="P:chemotaxis"/>
    <property type="evidence" value="ECO:0007669"/>
    <property type="project" value="UniProtKB-KW"/>
</dbReference>
<dbReference type="InterPro" id="IPR003660">
    <property type="entry name" value="HAMP_dom"/>
</dbReference>
<evidence type="ECO:0000256" key="2">
    <source>
        <dbReference type="ARBA" id="ARBA00022500"/>
    </source>
</evidence>
<keyword evidence="6" id="KW-1133">Transmembrane helix</keyword>
<dbReference type="Pfam" id="PF00672">
    <property type="entry name" value="HAMP"/>
    <property type="match status" value="1"/>
</dbReference>
<dbReference type="Pfam" id="PF00015">
    <property type="entry name" value="MCPsignal"/>
    <property type="match status" value="1"/>
</dbReference>
<dbReference type="AlphaFoldDB" id="A0A5C4XGF3"/>
<comment type="similarity">
    <text evidence="3">Belongs to the methyl-accepting chemotaxis (MCP) protein family.</text>
</comment>
<keyword evidence="10" id="KW-1185">Reference proteome</keyword>
<evidence type="ECO:0000256" key="4">
    <source>
        <dbReference type="PROSITE-ProRule" id="PRU00284"/>
    </source>
</evidence>
<dbReference type="Proteomes" id="UP000311605">
    <property type="component" value="Unassembled WGS sequence"/>
</dbReference>
<evidence type="ECO:0000313" key="9">
    <source>
        <dbReference type="EMBL" id="TNM62605.1"/>
    </source>
</evidence>
<dbReference type="PROSITE" id="PS50111">
    <property type="entry name" value="CHEMOTAXIS_TRANSDUC_2"/>
    <property type="match status" value="1"/>
</dbReference>
<comment type="subcellular location">
    <subcellularLocation>
        <location evidence="1">Membrane</location>
    </subcellularLocation>
</comment>
<dbReference type="PROSITE" id="PS50885">
    <property type="entry name" value="HAMP"/>
    <property type="match status" value="2"/>
</dbReference>
<dbReference type="GO" id="GO:0007165">
    <property type="term" value="P:signal transduction"/>
    <property type="evidence" value="ECO:0007669"/>
    <property type="project" value="UniProtKB-KW"/>
</dbReference>
<evidence type="ECO:0000259" key="7">
    <source>
        <dbReference type="PROSITE" id="PS50111"/>
    </source>
</evidence>
<keyword evidence="2" id="KW-0145">Chemotaxis</keyword>
<dbReference type="EMBL" id="VDMN01000003">
    <property type="protein sequence ID" value="TNM62605.1"/>
    <property type="molecule type" value="Genomic_DNA"/>
</dbReference>
<feature type="domain" description="Methyl-accepting transducer" evidence="7">
    <location>
        <begin position="351"/>
        <end position="580"/>
    </location>
</feature>
<evidence type="ECO:0000259" key="8">
    <source>
        <dbReference type="PROSITE" id="PS50885"/>
    </source>
</evidence>
<protein>
    <submittedName>
        <fullName evidence="9">Methyl-accepting chemotaxis protein</fullName>
    </submittedName>
</protein>
<dbReference type="InterPro" id="IPR051310">
    <property type="entry name" value="MCP_chemotaxis"/>
</dbReference>
<name>A0A5C4XGF3_9HYPH</name>
<dbReference type="SMART" id="SM00283">
    <property type="entry name" value="MA"/>
    <property type="match status" value="1"/>
</dbReference>
<dbReference type="PANTHER" id="PTHR43531:SF11">
    <property type="entry name" value="METHYL-ACCEPTING CHEMOTAXIS PROTEIN 3"/>
    <property type="match status" value="1"/>
</dbReference>
<accession>A0A5C4XGF3</accession>
<organism evidence="9 10">
    <name type="scientific">Aliirhizobium smilacinae</name>
    <dbReference type="NCBI Taxonomy" id="1395944"/>
    <lineage>
        <taxon>Bacteria</taxon>
        <taxon>Pseudomonadati</taxon>
        <taxon>Pseudomonadota</taxon>
        <taxon>Alphaproteobacteria</taxon>
        <taxon>Hyphomicrobiales</taxon>
        <taxon>Rhizobiaceae</taxon>
        <taxon>Aliirhizobium</taxon>
    </lineage>
</organism>
<feature type="domain" description="HAMP" evidence="8">
    <location>
        <begin position="294"/>
        <end position="346"/>
    </location>
</feature>
<dbReference type="RefSeq" id="WP_139677102.1">
    <property type="nucleotide sequence ID" value="NZ_VDMN01000003.1"/>
</dbReference>